<sequence length="177" mass="18827">MKNLAKFETIVLGLGLLSGMAFGQKISSNNVRTVVSGTSTLHNWEMTSATGTFSGMVSGNSIQDVQYVMNVKTLKSGKGAMDSNAYKALKADKHPNITFTASSVNIGKGTMTGKLTVTDVTKTINVPVNITKNGNSYTVWGTLTIKMTDYGVTPPSFMMNTVKTGNEITITVNAVTK</sequence>
<dbReference type="InterPro" id="IPR036761">
    <property type="entry name" value="TTHA0802/YceI-like_sf"/>
</dbReference>
<gene>
    <name evidence="2" type="ORF">IV494_04710</name>
</gene>
<dbReference type="SUPFAM" id="SSF101874">
    <property type="entry name" value="YceI-like"/>
    <property type="match status" value="1"/>
</dbReference>
<evidence type="ECO:0000313" key="2">
    <source>
        <dbReference type="EMBL" id="MBF8456477.1"/>
    </source>
</evidence>
<dbReference type="Pfam" id="PF04264">
    <property type="entry name" value="YceI"/>
    <property type="match status" value="1"/>
</dbReference>
<dbReference type="Proteomes" id="UP000660070">
    <property type="component" value="Unassembled WGS sequence"/>
</dbReference>
<accession>A0ABS0F9U2</accession>
<dbReference type="SMART" id="SM00867">
    <property type="entry name" value="YceI"/>
    <property type="match status" value="1"/>
</dbReference>
<dbReference type="RefSeq" id="WP_196078996.1">
    <property type="nucleotide sequence ID" value="NZ_JADPVI010000001.1"/>
</dbReference>
<dbReference type="Gene3D" id="2.40.128.110">
    <property type="entry name" value="Lipid/polyisoprenoid-binding, YceI-like"/>
    <property type="match status" value="1"/>
</dbReference>
<evidence type="ECO:0000313" key="3">
    <source>
        <dbReference type="Proteomes" id="UP000660070"/>
    </source>
</evidence>
<dbReference type="PANTHER" id="PTHR34406:SF1">
    <property type="entry name" value="PROTEIN YCEI"/>
    <property type="match status" value="1"/>
</dbReference>
<feature type="domain" description="Lipid/polyisoprenoid-binding YceI-like" evidence="1">
    <location>
        <begin position="31"/>
        <end position="177"/>
    </location>
</feature>
<name>A0ABS0F9U2_9FLAO</name>
<dbReference type="PANTHER" id="PTHR34406">
    <property type="entry name" value="PROTEIN YCEI"/>
    <property type="match status" value="1"/>
</dbReference>
<organism evidence="2 3">
    <name type="scientific">Kaistella gelatinilytica</name>
    <dbReference type="NCBI Taxonomy" id="2787636"/>
    <lineage>
        <taxon>Bacteria</taxon>
        <taxon>Pseudomonadati</taxon>
        <taxon>Bacteroidota</taxon>
        <taxon>Flavobacteriia</taxon>
        <taxon>Flavobacteriales</taxon>
        <taxon>Weeksellaceae</taxon>
        <taxon>Chryseobacterium group</taxon>
        <taxon>Kaistella</taxon>
    </lineage>
</organism>
<evidence type="ECO:0000259" key="1">
    <source>
        <dbReference type="SMART" id="SM00867"/>
    </source>
</evidence>
<keyword evidence="3" id="KW-1185">Reference proteome</keyword>
<dbReference type="InterPro" id="IPR007372">
    <property type="entry name" value="Lipid/polyisoprenoid-bd_YceI"/>
</dbReference>
<dbReference type="EMBL" id="JADPVI010000001">
    <property type="protein sequence ID" value="MBF8456477.1"/>
    <property type="molecule type" value="Genomic_DNA"/>
</dbReference>
<protein>
    <submittedName>
        <fullName evidence="2">YceI family protein</fullName>
    </submittedName>
</protein>
<comment type="caution">
    <text evidence="2">The sequence shown here is derived from an EMBL/GenBank/DDBJ whole genome shotgun (WGS) entry which is preliminary data.</text>
</comment>
<proteinExistence type="predicted"/>
<reference evidence="2 3" key="1">
    <citation type="submission" date="2020-11" db="EMBL/GenBank/DDBJ databases">
        <title>Kaistella gelatinilytica sp. nov., a flavobacterium isolated from Antarctic Soil.</title>
        <authorList>
            <person name="Li J."/>
        </authorList>
    </citation>
    <scope>NUCLEOTIDE SEQUENCE [LARGE SCALE GENOMIC DNA]</scope>
    <source>
        <strain evidence="2 3">G5-32</strain>
    </source>
</reference>